<dbReference type="InterPro" id="IPR003661">
    <property type="entry name" value="HisK_dim/P_dom"/>
</dbReference>
<dbReference type="CDD" id="cd17546">
    <property type="entry name" value="REC_hyHK_CKI1_RcsC-like"/>
    <property type="match status" value="2"/>
</dbReference>
<evidence type="ECO:0000256" key="9">
    <source>
        <dbReference type="ARBA" id="ARBA00074306"/>
    </source>
</evidence>
<keyword evidence="6 15" id="KW-0418">Kinase</keyword>
<evidence type="ECO:0000259" key="12">
    <source>
        <dbReference type="PROSITE" id="PS50110"/>
    </source>
</evidence>
<dbReference type="RefSeq" id="WP_156684228.1">
    <property type="nucleotide sequence ID" value="NZ_CACRUA010000001.1"/>
</dbReference>
<dbReference type="AlphaFoldDB" id="A0A6N2YHZ6"/>
<evidence type="ECO:0000256" key="7">
    <source>
        <dbReference type="ARBA" id="ARBA00023012"/>
    </source>
</evidence>
<dbReference type="InterPro" id="IPR032710">
    <property type="entry name" value="NTF2-like_dom_sf"/>
</dbReference>
<evidence type="ECO:0000256" key="5">
    <source>
        <dbReference type="ARBA" id="ARBA00022553"/>
    </source>
</evidence>
<dbReference type="SMART" id="SM00448">
    <property type="entry name" value="REC"/>
    <property type="match status" value="2"/>
</dbReference>
<evidence type="ECO:0000256" key="10">
    <source>
        <dbReference type="PROSITE-ProRule" id="PRU00169"/>
    </source>
</evidence>
<dbReference type="SUPFAM" id="SSF47384">
    <property type="entry name" value="Homodimeric domain of signal transducing histidine kinase"/>
    <property type="match status" value="1"/>
</dbReference>
<keyword evidence="15" id="KW-0808">Transferase</keyword>
<dbReference type="InterPro" id="IPR035965">
    <property type="entry name" value="PAS-like_dom_sf"/>
</dbReference>
<dbReference type="PROSITE" id="PS50110">
    <property type="entry name" value="RESPONSE_REGULATORY"/>
    <property type="match status" value="2"/>
</dbReference>
<dbReference type="CDD" id="cd00082">
    <property type="entry name" value="HisKA"/>
    <property type="match status" value="1"/>
</dbReference>
<feature type="domain" description="PAS" evidence="13">
    <location>
        <begin position="268"/>
        <end position="342"/>
    </location>
</feature>
<dbReference type="Pfam" id="PF02518">
    <property type="entry name" value="HATPase_c"/>
    <property type="match status" value="1"/>
</dbReference>
<keyword evidence="5 10" id="KW-0597">Phosphoprotein</keyword>
<keyword evidence="7" id="KW-0902">Two-component regulatory system</keyword>
<dbReference type="InterPro" id="IPR011006">
    <property type="entry name" value="CheY-like_superfamily"/>
</dbReference>
<dbReference type="Pfam" id="PF00072">
    <property type="entry name" value="Response_reg"/>
    <property type="match status" value="2"/>
</dbReference>
<dbReference type="SUPFAM" id="SSF52172">
    <property type="entry name" value="CheY-like"/>
    <property type="match status" value="2"/>
</dbReference>
<name>A0A6N2YHZ6_CLOSY</name>
<dbReference type="CDD" id="cd00130">
    <property type="entry name" value="PAS"/>
    <property type="match status" value="2"/>
</dbReference>
<dbReference type="InterPro" id="IPR036890">
    <property type="entry name" value="HATPase_C_sf"/>
</dbReference>
<evidence type="ECO:0000256" key="3">
    <source>
        <dbReference type="ARBA" id="ARBA00012438"/>
    </source>
</evidence>
<sequence>MDNGNIIRETIQEFCHRWFELLDPEGAARFLTEDIDFVGTGNNEFARGIDEMREYLHQDIREIPEPFVCEWSAIYEQAVTENVYNLSVNMSLKNSTYGWFLRGFFTMVREESGWRIKSLHFAEPGSSQREGEHYPLTLVVESIARQRQELLNESVPGGMMGGYIGEGFPFYFINKQMLNYLGYESEEEFVEDIGGLVSNCMHPGDRRRVDEEVESQIRENDRYVVEYRMKKKDGSYIWVHDLGRVVTAEDGRLAISSVCLDITVQKHAQQEVMNLYNNIPGAVFRCRFDPDYSVIDANDGLFEYIGYTREEFAAMGNRMSAVIHPEDLAVMADKLSSQLLHGNTIHNENRLVCKDGSVKWVSVKAQLFSELQGERHFYCVCLDITEEKQLQKHVRELYEKELSYFAEISSVGGCLQGRLNVSKNRVENYLSSTAVPIAGIGETYDEIIENLAASAVDAEYGRKILCALNRKKVLADYAAGKVNYSFEFLRRNEAGELFWGSTGFSSCLHPETGDVIAFFYTKDITEAKLQEQLLGTIASLDYDAIAEVDMVKGSRRIINFKHGLTNTVSEKGEYLEALRNVADRCMDEAAREEYLAKMNFTYMKEQLENQDSYSFVLELKEDDGSVRVKRYQAFYISKELGRVCITRTDVTDVARREQRQKEELASALIAAEQANAAKSDFLSRMSHEIRTPMNAIIGMTAIAAQALGNDEQVADCISKIGISSRFLLSLINDILDMSRIESGKMLLKNDKIPTEEFLNGINSICYSQAAVKDVEYECIVDPVLDDYYIGDAMKLQQVLINILGNAIKFTREGGKVTFSAAVKRKMKNDAVIRFVINDTGIGMDEDYLPHIFDPFSQESTGTTSLYGGTGLGLAISKSIVDLMDGKITVRSIKGLGTEFTVDVKLGITEDEKLRHRQKKHECHFSSLKALVVDDDVAVCESAIVTLKEIGVTAEWVDSGQKAVERVKTLLENKKYYDMILIDWKMPGMDGIETARRIRGIVGPDVTIIIITAYDWSAIEQEAKMAGVNLLMSKPMFKSSLVSAFTKALGEKEEQVCREEEKTEYNFAGKRVLLAEDNAINTEVAVMLLENKGFFVETAENGLRAMELYSKSPEGYYDAILMDIRMPLMDGLTAAVSIRHLSNSDAAYIPIIAMTANAFDEDIEKSKVAGMNAHLAKPIDPDRLYQTLYKFIFEKEEDVTVNAAELLR</sequence>
<evidence type="ECO:0000259" key="13">
    <source>
        <dbReference type="PROSITE" id="PS50112"/>
    </source>
</evidence>
<dbReference type="Gene3D" id="3.40.50.2300">
    <property type="match status" value="2"/>
</dbReference>
<accession>A0A6N2YHZ6</accession>
<dbReference type="Pfam" id="PF00512">
    <property type="entry name" value="HisKA"/>
    <property type="match status" value="1"/>
</dbReference>
<organism evidence="15">
    <name type="scientific">Clostridium symbiosum</name>
    <name type="common">Bacteroides symbiosus</name>
    <dbReference type="NCBI Taxonomy" id="1512"/>
    <lineage>
        <taxon>Bacteria</taxon>
        <taxon>Bacillati</taxon>
        <taxon>Bacillota</taxon>
        <taxon>Clostridia</taxon>
        <taxon>Lachnospirales</taxon>
        <taxon>Lachnospiraceae</taxon>
        <taxon>Otoolea</taxon>
    </lineage>
</organism>
<dbReference type="PROSITE" id="PS50113">
    <property type="entry name" value="PAC"/>
    <property type="match status" value="2"/>
</dbReference>
<dbReference type="Pfam" id="PF08447">
    <property type="entry name" value="PAS_3"/>
    <property type="match status" value="2"/>
</dbReference>
<comment type="catalytic activity">
    <reaction evidence="1">
        <text>ATP + protein L-histidine = ADP + protein N-phospho-L-histidine.</text>
        <dbReference type="EC" id="2.7.13.3"/>
    </reaction>
</comment>
<dbReference type="PROSITE" id="PS50112">
    <property type="entry name" value="PAS"/>
    <property type="match status" value="2"/>
</dbReference>
<dbReference type="SUPFAM" id="SSF54427">
    <property type="entry name" value="NTF2-like"/>
    <property type="match status" value="1"/>
</dbReference>
<feature type="domain" description="PAC" evidence="14">
    <location>
        <begin position="223"/>
        <end position="274"/>
    </location>
</feature>
<protein>
    <recommendedName>
        <fullName evidence="9">Circadian input-output histidine kinase CikA</fullName>
        <ecNumber evidence="3">2.7.13.3</ecNumber>
    </recommendedName>
    <alternativeName>
        <fullName evidence="4">Stage 0 sporulation protein A homolog</fullName>
    </alternativeName>
</protein>
<evidence type="ECO:0000256" key="2">
    <source>
        <dbReference type="ARBA" id="ARBA00006402"/>
    </source>
</evidence>
<dbReference type="InterPro" id="IPR013655">
    <property type="entry name" value="PAS_fold_3"/>
</dbReference>
<dbReference type="CDD" id="cd16922">
    <property type="entry name" value="HATPase_EvgS-ArcB-TorS-like"/>
    <property type="match status" value="1"/>
</dbReference>
<dbReference type="InterPro" id="IPR003594">
    <property type="entry name" value="HATPase_dom"/>
</dbReference>
<evidence type="ECO:0000259" key="11">
    <source>
        <dbReference type="PROSITE" id="PS50109"/>
    </source>
</evidence>
<feature type="domain" description="PAC" evidence="14">
    <location>
        <begin position="345"/>
        <end position="396"/>
    </location>
</feature>
<reference evidence="15" key="1">
    <citation type="submission" date="2019-11" db="EMBL/GenBank/DDBJ databases">
        <authorList>
            <person name="Feng L."/>
        </authorList>
    </citation>
    <scope>NUCLEOTIDE SEQUENCE</scope>
    <source>
        <strain evidence="15">CsymbiosumLFYP84</strain>
    </source>
</reference>
<dbReference type="InterPro" id="IPR000014">
    <property type="entry name" value="PAS"/>
</dbReference>
<dbReference type="PROSITE" id="PS50109">
    <property type="entry name" value="HIS_KIN"/>
    <property type="match status" value="1"/>
</dbReference>
<dbReference type="EMBL" id="CACRUA010000001">
    <property type="protein sequence ID" value="VYT66514.1"/>
    <property type="molecule type" value="Genomic_DNA"/>
</dbReference>
<feature type="domain" description="Response regulatory" evidence="12">
    <location>
        <begin position="1070"/>
        <end position="1191"/>
    </location>
</feature>
<dbReference type="SMART" id="SM00387">
    <property type="entry name" value="HATPase_c"/>
    <property type="match status" value="1"/>
</dbReference>
<comment type="function">
    <text evidence="8">May play the central regulatory role in sporulation. It may be an element of the effector pathway responsible for the activation of sporulation genes in response to nutritional stress. Spo0A may act in concert with spo0H (a sigma factor) to control the expression of some genes that are critical to the sporulation process.</text>
</comment>
<dbReference type="EC" id="2.7.13.3" evidence="3"/>
<evidence type="ECO:0000259" key="14">
    <source>
        <dbReference type="PROSITE" id="PS50113"/>
    </source>
</evidence>
<feature type="domain" description="Histidine kinase" evidence="11">
    <location>
        <begin position="684"/>
        <end position="907"/>
    </location>
</feature>
<dbReference type="GO" id="GO:0000155">
    <property type="term" value="F:phosphorelay sensor kinase activity"/>
    <property type="evidence" value="ECO:0007669"/>
    <property type="project" value="InterPro"/>
</dbReference>
<evidence type="ECO:0000256" key="8">
    <source>
        <dbReference type="ARBA" id="ARBA00024867"/>
    </source>
</evidence>
<dbReference type="NCBIfam" id="TIGR00229">
    <property type="entry name" value="sensory_box"/>
    <property type="match status" value="2"/>
</dbReference>
<dbReference type="PANTHER" id="PTHR45339">
    <property type="entry name" value="HYBRID SIGNAL TRANSDUCTION HISTIDINE KINASE J"/>
    <property type="match status" value="1"/>
</dbReference>
<evidence type="ECO:0000313" key="15">
    <source>
        <dbReference type="EMBL" id="VYT66514.1"/>
    </source>
</evidence>
<dbReference type="InterPro" id="IPR036097">
    <property type="entry name" value="HisK_dim/P_sf"/>
</dbReference>
<dbReference type="Gene3D" id="3.10.450.50">
    <property type="match status" value="1"/>
</dbReference>
<dbReference type="CDD" id="cd00531">
    <property type="entry name" value="NTF2_like"/>
    <property type="match status" value="1"/>
</dbReference>
<dbReference type="Gene3D" id="3.30.565.10">
    <property type="entry name" value="Histidine kinase-like ATPase, C-terminal domain"/>
    <property type="match status" value="1"/>
</dbReference>
<dbReference type="InterPro" id="IPR005467">
    <property type="entry name" value="His_kinase_dom"/>
</dbReference>
<evidence type="ECO:0000256" key="6">
    <source>
        <dbReference type="ARBA" id="ARBA00022777"/>
    </source>
</evidence>
<dbReference type="PANTHER" id="PTHR45339:SF1">
    <property type="entry name" value="HYBRID SIGNAL TRANSDUCTION HISTIDINE KINASE J"/>
    <property type="match status" value="1"/>
</dbReference>
<dbReference type="Gene3D" id="1.10.287.130">
    <property type="match status" value="1"/>
</dbReference>
<feature type="domain" description="PAS" evidence="13">
    <location>
        <begin position="166"/>
        <end position="220"/>
    </location>
</feature>
<dbReference type="Gene3D" id="3.30.450.20">
    <property type="entry name" value="PAS domain"/>
    <property type="match status" value="2"/>
</dbReference>
<evidence type="ECO:0000256" key="1">
    <source>
        <dbReference type="ARBA" id="ARBA00000085"/>
    </source>
</evidence>
<dbReference type="InterPro" id="IPR004358">
    <property type="entry name" value="Sig_transdc_His_kin-like_C"/>
</dbReference>
<dbReference type="SMART" id="SM00388">
    <property type="entry name" value="HisKA"/>
    <property type="match status" value="1"/>
</dbReference>
<feature type="modified residue" description="4-aspartylphosphate" evidence="10">
    <location>
        <position position="1122"/>
    </location>
</feature>
<gene>
    <name evidence="15" type="primary">barA_1</name>
    <name evidence="15" type="ORF">CSLFYP84_00158</name>
</gene>
<dbReference type="InterPro" id="IPR001610">
    <property type="entry name" value="PAC"/>
</dbReference>
<dbReference type="PRINTS" id="PR00344">
    <property type="entry name" value="BCTRLSENSOR"/>
</dbReference>
<dbReference type="InterPro" id="IPR001789">
    <property type="entry name" value="Sig_transdc_resp-reg_receiver"/>
</dbReference>
<dbReference type="SUPFAM" id="SSF55785">
    <property type="entry name" value="PYP-like sensor domain (PAS domain)"/>
    <property type="match status" value="2"/>
</dbReference>
<dbReference type="InterPro" id="IPR000700">
    <property type="entry name" value="PAS-assoc_C"/>
</dbReference>
<feature type="modified residue" description="4-aspartylphosphate" evidence="10">
    <location>
        <position position="982"/>
    </location>
</feature>
<dbReference type="SMART" id="SM00086">
    <property type="entry name" value="PAC"/>
    <property type="match status" value="3"/>
</dbReference>
<proteinExistence type="inferred from homology"/>
<comment type="similarity">
    <text evidence="2">In the N-terminal section; belongs to the phytochrome family.</text>
</comment>
<feature type="domain" description="Response regulatory" evidence="12">
    <location>
        <begin position="928"/>
        <end position="1048"/>
    </location>
</feature>
<dbReference type="SMART" id="SM00091">
    <property type="entry name" value="PAS"/>
    <property type="match status" value="2"/>
</dbReference>
<evidence type="ECO:0000256" key="4">
    <source>
        <dbReference type="ARBA" id="ARBA00018672"/>
    </source>
</evidence>
<dbReference type="FunFam" id="3.30.565.10:FF:000010">
    <property type="entry name" value="Sensor histidine kinase RcsC"/>
    <property type="match status" value="1"/>
</dbReference>
<dbReference type="SUPFAM" id="SSF55874">
    <property type="entry name" value="ATPase domain of HSP90 chaperone/DNA topoisomerase II/histidine kinase"/>
    <property type="match status" value="1"/>
</dbReference>